<feature type="compositionally biased region" description="Low complexity" evidence="1">
    <location>
        <begin position="348"/>
        <end position="363"/>
    </location>
</feature>
<organism evidence="2 3">
    <name type="scientific">Acorus calamus</name>
    <name type="common">Sweet flag</name>
    <dbReference type="NCBI Taxonomy" id="4465"/>
    <lineage>
        <taxon>Eukaryota</taxon>
        <taxon>Viridiplantae</taxon>
        <taxon>Streptophyta</taxon>
        <taxon>Embryophyta</taxon>
        <taxon>Tracheophyta</taxon>
        <taxon>Spermatophyta</taxon>
        <taxon>Magnoliopsida</taxon>
        <taxon>Liliopsida</taxon>
        <taxon>Acoraceae</taxon>
        <taxon>Acorus</taxon>
    </lineage>
</organism>
<dbReference type="AlphaFoldDB" id="A0AAV9DAZ4"/>
<dbReference type="InterPro" id="IPR019193">
    <property type="entry name" value="UBQ-conj_enz_E2-bd_prot"/>
</dbReference>
<feature type="region of interest" description="Disordered" evidence="1">
    <location>
        <begin position="322"/>
        <end position="364"/>
    </location>
</feature>
<dbReference type="Pfam" id="PF09814">
    <property type="entry name" value="HECT_2"/>
    <property type="match status" value="2"/>
</dbReference>
<evidence type="ECO:0008006" key="4">
    <source>
        <dbReference type="Google" id="ProtNLM"/>
    </source>
</evidence>
<dbReference type="GO" id="GO:0000151">
    <property type="term" value="C:ubiquitin ligase complex"/>
    <property type="evidence" value="ECO:0007669"/>
    <property type="project" value="TreeGrafter"/>
</dbReference>
<evidence type="ECO:0000313" key="3">
    <source>
        <dbReference type="Proteomes" id="UP001180020"/>
    </source>
</evidence>
<reference evidence="2" key="1">
    <citation type="journal article" date="2023" name="Nat. Commun.">
        <title>Diploid and tetraploid genomes of Acorus and the evolution of monocots.</title>
        <authorList>
            <person name="Ma L."/>
            <person name="Liu K.W."/>
            <person name="Li Z."/>
            <person name="Hsiao Y.Y."/>
            <person name="Qi Y."/>
            <person name="Fu T."/>
            <person name="Tang G.D."/>
            <person name="Zhang D."/>
            <person name="Sun W.H."/>
            <person name="Liu D.K."/>
            <person name="Li Y."/>
            <person name="Chen G.Z."/>
            <person name="Liu X.D."/>
            <person name="Liao X.Y."/>
            <person name="Jiang Y.T."/>
            <person name="Yu X."/>
            <person name="Hao Y."/>
            <person name="Huang J."/>
            <person name="Zhao X.W."/>
            <person name="Ke S."/>
            <person name="Chen Y.Y."/>
            <person name="Wu W.L."/>
            <person name="Hsu J.L."/>
            <person name="Lin Y.F."/>
            <person name="Huang M.D."/>
            <person name="Li C.Y."/>
            <person name="Huang L."/>
            <person name="Wang Z.W."/>
            <person name="Zhao X."/>
            <person name="Zhong W.Y."/>
            <person name="Peng D.H."/>
            <person name="Ahmad S."/>
            <person name="Lan S."/>
            <person name="Zhang J.S."/>
            <person name="Tsai W.C."/>
            <person name="Van de Peer Y."/>
            <person name="Liu Z.J."/>
        </authorList>
    </citation>
    <scope>NUCLEOTIDE SEQUENCE</scope>
    <source>
        <strain evidence="2">CP</strain>
    </source>
</reference>
<protein>
    <recommendedName>
        <fullName evidence="4">Ubiquitin-conjugating enzyme E2-binding protein</fullName>
    </recommendedName>
</protein>
<dbReference type="PANTHER" id="PTHR31531">
    <property type="entry name" value="E3 UBIQUITIN-PROTEIN LIGASE E3D FAMILY MEMBER"/>
    <property type="match status" value="1"/>
</dbReference>
<dbReference type="GO" id="GO:0061630">
    <property type="term" value="F:ubiquitin protein ligase activity"/>
    <property type="evidence" value="ECO:0007669"/>
    <property type="project" value="TreeGrafter"/>
</dbReference>
<dbReference type="GO" id="GO:0031624">
    <property type="term" value="F:ubiquitin conjugating enzyme binding"/>
    <property type="evidence" value="ECO:0007669"/>
    <property type="project" value="TreeGrafter"/>
</dbReference>
<feature type="compositionally biased region" description="Basic and acidic residues" evidence="1">
    <location>
        <begin position="289"/>
        <end position="301"/>
    </location>
</feature>
<proteinExistence type="predicted"/>
<dbReference type="GO" id="GO:0043161">
    <property type="term" value="P:proteasome-mediated ubiquitin-dependent protein catabolic process"/>
    <property type="evidence" value="ECO:0007669"/>
    <property type="project" value="TreeGrafter"/>
</dbReference>
<dbReference type="Proteomes" id="UP001180020">
    <property type="component" value="Unassembled WGS sequence"/>
</dbReference>
<evidence type="ECO:0000313" key="2">
    <source>
        <dbReference type="EMBL" id="KAK1298125.1"/>
    </source>
</evidence>
<keyword evidence="3" id="KW-1185">Reference proteome</keyword>
<feature type="region of interest" description="Disordered" evidence="1">
    <location>
        <begin position="391"/>
        <end position="411"/>
    </location>
</feature>
<name>A0AAV9DAZ4_ACOCL</name>
<dbReference type="PANTHER" id="PTHR31531:SF2">
    <property type="entry name" value="E3 UBIQUITIN-PROTEIN LIGASE E3D"/>
    <property type="match status" value="1"/>
</dbReference>
<dbReference type="GO" id="GO:0006513">
    <property type="term" value="P:protein monoubiquitination"/>
    <property type="evidence" value="ECO:0007669"/>
    <property type="project" value="TreeGrafter"/>
</dbReference>
<sequence length="633" mass="70120">MLPLLQNPKKWRFTWEALAHIPTLRLLLSHPDFDPSVRCVNPKASFKFEESLLLLSWTEPIDGDDQTEEVLLKVPVPRVLIDLESPVDLRATADHIEVNLVLLLPVDHPIVVDFRCDLESDGEGALDRPGPFSLGSDVERLSVECVHFYCKSCSTRLTKKPLRYFVEMPSINWREAADNWFGTCCCSFGGISEKLVSGYINSYACAEGKCLVDETSVIICKDDFEGCGFPDFADVRPKHVSKPDHLPKEDLIYNLRDSDACPGGKSLENGKEGIGEVSKSIVFLSPERDKSITDQEGHVNEDPTASNSLGCSSPGFPHFSGCGKESVLETPDMPRPSLDGTQADGVDSLASSSNSNSKNPAKSRVCSPAHVSSAVEQFQCCKDTKEHHLSDVHDSPLHTMSTTSSESQQSMKNPMHIKIDGPLRNGFLGSGFMIRTSSFSSDVKWVEFRCRNCSSVIGSYPSVNGIDAPVDNGIRLFKCYVSTSLPIGGPQDIFRKHSLQRVFLHLLLESATDEISFRTLVRNLRTNSPMLQIILLNQKMWRTTGHCSDNEVVGLARGVNLKSAAKVLFCDCSVATEADLRVIEDWSKKNQVDEVYMLTSQIEELIDNLKREQTVLPRSCAVIQGFLLSSLDR</sequence>
<gene>
    <name evidence="2" type="ORF">QJS10_CPB14g00054</name>
</gene>
<dbReference type="GO" id="GO:0051865">
    <property type="term" value="P:protein autoubiquitination"/>
    <property type="evidence" value="ECO:0007669"/>
    <property type="project" value="TreeGrafter"/>
</dbReference>
<accession>A0AAV9DAZ4</accession>
<feature type="region of interest" description="Disordered" evidence="1">
    <location>
        <begin position="289"/>
        <end position="310"/>
    </location>
</feature>
<dbReference type="GO" id="GO:0005829">
    <property type="term" value="C:cytosol"/>
    <property type="evidence" value="ECO:0007669"/>
    <property type="project" value="TreeGrafter"/>
</dbReference>
<dbReference type="GO" id="GO:0005634">
    <property type="term" value="C:nucleus"/>
    <property type="evidence" value="ECO:0007669"/>
    <property type="project" value="TreeGrafter"/>
</dbReference>
<reference evidence="2" key="2">
    <citation type="submission" date="2023-06" db="EMBL/GenBank/DDBJ databases">
        <authorList>
            <person name="Ma L."/>
            <person name="Liu K.-W."/>
            <person name="Li Z."/>
            <person name="Hsiao Y.-Y."/>
            <person name="Qi Y."/>
            <person name="Fu T."/>
            <person name="Tang G."/>
            <person name="Zhang D."/>
            <person name="Sun W.-H."/>
            <person name="Liu D.-K."/>
            <person name="Li Y."/>
            <person name="Chen G.-Z."/>
            <person name="Liu X.-D."/>
            <person name="Liao X.-Y."/>
            <person name="Jiang Y.-T."/>
            <person name="Yu X."/>
            <person name="Hao Y."/>
            <person name="Huang J."/>
            <person name="Zhao X.-W."/>
            <person name="Ke S."/>
            <person name="Chen Y.-Y."/>
            <person name="Wu W.-L."/>
            <person name="Hsu J.-L."/>
            <person name="Lin Y.-F."/>
            <person name="Huang M.-D."/>
            <person name="Li C.-Y."/>
            <person name="Huang L."/>
            <person name="Wang Z.-W."/>
            <person name="Zhao X."/>
            <person name="Zhong W.-Y."/>
            <person name="Peng D.-H."/>
            <person name="Ahmad S."/>
            <person name="Lan S."/>
            <person name="Zhang J.-S."/>
            <person name="Tsai W.-C."/>
            <person name="Van De Peer Y."/>
            <person name="Liu Z.-J."/>
        </authorList>
    </citation>
    <scope>NUCLEOTIDE SEQUENCE</scope>
    <source>
        <strain evidence="2">CP</strain>
        <tissue evidence="2">Leaves</tissue>
    </source>
</reference>
<dbReference type="EMBL" id="JAUJYO010000014">
    <property type="protein sequence ID" value="KAK1298125.1"/>
    <property type="molecule type" value="Genomic_DNA"/>
</dbReference>
<feature type="compositionally biased region" description="Low complexity" evidence="1">
    <location>
        <begin position="399"/>
        <end position="411"/>
    </location>
</feature>
<comment type="caution">
    <text evidence="2">The sequence shown here is derived from an EMBL/GenBank/DDBJ whole genome shotgun (WGS) entry which is preliminary data.</text>
</comment>
<evidence type="ECO:0000256" key="1">
    <source>
        <dbReference type="SAM" id="MobiDB-lite"/>
    </source>
</evidence>
<dbReference type="GO" id="GO:0000209">
    <property type="term" value="P:protein polyubiquitination"/>
    <property type="evidence" value="ECO:0007669"/>
    <property type="project" value="TreeGrafter"/>
</dbReference>
<dbReference type="GO" id="GO:0030332">
    <property type="term" value="F:cyclin binding"/>
    <property type="evidence" value="ECO:0007669"/>
    <property type="project" value="TreeGrafter"/>
</dbReference>